<dbReference type="STRING" id="9627.ENSVVUP00000029592"/>
<gene>
    <name evidence="5" type="primary">DACT2</name>
</gene>
<accession>A0A3Q7TPT6</accession>
<feature type="region of interest" description="Disordered" evidence="3">
    <location>
        <begin position="290"/>
        <end position="317"/>
    </location>
</feature>
<evidence type="ECO:0000256" key="2">
    <source>
        <dbReference type="ARBA" id="ARBA00023054"/>
    </source>
</evidence>
<feature type="compositionally biased region" description="Pro residues" evidence="3">
    <location>
        <begin position="704"/>
        <end position="724"/>
    </location>
</feature>
<feature type="compositionally biased region" description="Low complexity" evidence="3">
    <location>
        <begin position="410"/>
        <end position="423"/>
    </location>
</feature>
<dbReference type="RefSeq" id="XP_025871753.2">
    <property type="nucleotide sequence ID" value="XM_026015968.2"/>
</dbReference>
<dbReference type="PANTHER" id="PTHR15919:SF13">
    <property type="entry name" value="DAPPER HOMOLOG 2"/>
    <property type="match status" value="1"/>
</dbReference>
<evidence type="ECO:0000256" key="1">
    <source>
        <dbReference type="ARBA" id="ARBA00010807"/>
    </source>
</evidence>
<feature type="compositionally biased region" description="Basic and acidic residues" evidence="3">
    <location>
        <begin position="176"/>
        <end position="187"/>
    </location>
</feature>
<feature type="compositionally biased region" description="Basic residues" evidence="3">
    <location>
        <begin position="499"/>
        <end position="510"/>
    </location>
</feature>
<organism evidence="4 5">
    <name type="scientific">Vulpes vulpes</name>
    <name type="common">Red fox</name>
    <dbReference type="NCBI Taxonomy" id="9627"/>
    <lineage>
        <taxon>Eukaryota</taxon>
        <taxon>Metazoa</taxon>
        <taxon>Chordata</taxon>
        <taxon>Craniata</taxon>
        <taxon>Vertebrata</taxon>
        <taxon>Euteleostomi</taxon>
        <taxon>Mammalia</taxon>
        <taxon>Eutheria</taxon>
        <taxon>Laurasiatheria</taxon>
        <taxon>Carnivora</taxon>
        <taxon>Caniformia</taxon>
        <taxon>Canidae</taxon>
        <taxon>Vulpes</taxon>
    </lineage>
</organism>
<protein>
    <submittedName>
        <fullName evidence="5">Dapper homolog 2</fullName>
    </submittedName>
</protein>
<dbReference type="GO" id="GO:1900108">
    <property type="term" value="P:negative regulation of nodal signaling pathway"/>
    <property type="evidence" value="ECO:0007669"/>
    <property type="project" value="TreeGrafter"/>
</dbReference>
<reference evidence="5" key="3">
    <citation type="submission" date="2025-08" db="UniProtKB">
        <authorList>
            <consortium name="RefSeq"/>
        </authorList>
    </citation>
    <scope>IDENTIFICATION</scope>
    <source>
        <tissue evidence="5">Cell line</tissue>
    </source>
</reference>
<dbReference type="GO" id="GO:0005737">
    <property type="term" value="C:cytoplasm"/>
    <property type="evidence" value="ECO:0007669"/>
    <property type="project" value="TreeGrafter"/>
</dbReference>
<sequence>MWAQGGPPGPAGWDRRRVGARLRAALAGLHELQGLRATQQARVRGALALQPPPGPAAPRGPARPEHPRGPRAHELRLEAALAALQEQLNRLRRQDVGLKTHLEQLDRQISELQLDVRRPCSELADSDSRPSSGFYELSDGGSCSLSASCTSVCSDRMYSSLGTLLPANPMASPDAGDCRPRSADETTVHTAPLPTWGPQATEEGVSRPRPVSTGDLERVLPPEVVFQKASTDPKSTSFLYQGMDLPVHVLDPKYQRDLVSKGGREVYPYPSPLHAVALQSPLFSLHKEALQSNGHSPRREPLPSPAAPGPSQTGPVLEAGPAAAYIDKLLRLRGRGTPPKGSVGEHGPPRREVPPSLQVLGGQRADSEGGPEKLVCTPGRAGSGGMAQRADTSWDNLRLRGPAMLLAAAPHPSSLPEEGPSPSRGCIRGETMLGAPQQGHGPAPSPRPQTQRQALSCQESTVLSPAGKGGRASPTLPPGHCARPPFAASGPSLLGLKIGHPKMKATKTKRGASDKVLRFGGQPSPDGALAAPLLPPEWGEGLRRRPPLAGATPSRSCSEPRLYPVPLLVPLLVARRESRQAPAQALFPVEGSALGTAGGEGRKKQRRWLSSVEISGSPGPHRPAASRAGGPRPVCARARPKLPRQDARVRSESDGSEPSAEGASLPRSTVAETSEDGASDHTASRFGDRESSSSDSEGGAWPGACPPQPWRAPGARRPPLPPVPKLCRIKASKALRRKIRRFQPAALRVMTMV</sequence>
<dbReference type="CTD" id="168002"/>
<reference evidence="4" key="2">
    <citation type="submission" date="2025-05" db="UniProtKB">
        <authorList>
            <consortium name="RefSeq"/>
        </authorList>
    </citation>
    <scope>NUCLEOTIDE SEQUENCE [LARGE SCALE GENOMIC DNA]</scope>
</reference>
<dbReference type="Pfam" id="PF15268">
    <property type="entry name" value="Dapper"/>
    <property type="match status" value="1"/>
</dbReference>
<dbReference type="KEGG" id="vvp:112932965"/>
<dbReference type="GeneID" id="112932965"/>
<name>A0A3Q7TPT6_VULVU</name>
<reference key="1">
    <citation type="submission" date="2019-01" db="UniProtKB">
        <authorList>
            <consortium name="RefSeq"/>
        </authorList>
    </citation>
    <scope>IDENTIFICATION</scope>
</reference>
<feature type="region of interest" description="Disordered" evidence="3">
    <location>
        <begin position="333"/>
        <end position="390"/>
    </location>
</feature>
<keyword evidence="4" id="KW-1185">Reference proteome</keyword>
<feature type="region of interest" description="Disordered" evidence="3">
    <location>
        <begin position="171"/>
        <end position="215"/>
    </location>
</feature>
<dbReference type="InterPro" id="IPR024843">
    <property type="entry name" value="Dapper"/>
</dbReference>
<feature type="region of interest" description="Disordered" evidence="3">
    <location>
        <begin position="579"/>
        <end position="725"/>
    </location>
</feature>
<feature type="compositionally biased region" description="Basic and acidic residues" evidence="3">
    <location>
        <begin position="678"/>
        <end position="692"/>
    </location>
</feature>
<comment type="similarity">
    <text evidence="1">Belongs to the dapper family.</text>
</comment>
<evidence type="ECO:0000313" key="5">
    <source>
        <dbReference type="RefSeq" id="XP_025871753.2"/>
    </source>
</evidence>
<feature type="region of interest" description="Disordered" evidence="3">
    <location>
        <begin position="410"/>
        <end position="560"/>
    </location>
</feature>
<feature type="region of interest" description="Disordered" evidence="3">
    <location>
        <begin position="122"/>
        <end position="141"/>
    </location>
</feature>
<evidence type="ECO:0000256" key="3">
    <source>
        <dbReference type="SAM" id="MobiDB-lite"/>
    </source>
</evidence>
<evidence type="ECO:0000313" key="4">
    <source>
        <dbReference type="Proteomes" id="UP001652641"/>
    </source>
</evidence>
<keyword evidence="2" id="KW-0175">Coiled coil</keyword>
<dbReference type="Proteomes" id="UP001652641">
    <property type="component" value="Chromosome 1"/>
</dbReference>
<proteinExistence type="inferred from homology"/>
<feature type="region of interest" description="Disordered" evidence="3">
    <location>
        <begin position="48"/>
        <end position="69"/>
    </location>
</feature>
<dbReference type="PANTHER" id="PTHR15919">
    <property type="entry name" value="DAPPER-RELATED"/>
    <property type="match status" value="1"/>
</dbReference>
<feature type="compositionally biased region" description="Basic and acidic residues" evidence="3">
    <location>
        <begin position="643"/>
        <end position="653"/>
    </location>
</feature>
<feature type="compositionally biased region" description="Polar residues" evidence="3">
    <location>
        <begin position="448"/>
        <end position="463"/>
    </location>
</feature>